<dbReference type="Pfam" id="PF00569">
    <property type="entry name" value="ZZ"/>
    <property type="match status" value="1"/>
</dbReference>
<feature type="region of interest" description="Disordered" evidence="5">
    <location>
        <begin position="259"/>
        <end position="319"/>
    </location>
</feature>
<protein>
    <recommendedName>
        <fullName evidence="10">Dystrotelin</fullName>
    </recommendedName>
</protein>
<dbReference type="InterPro" id="IPR050774">
    <property type="entry name" value="KCMF1/Dystrophin"/>
</dbReference>
<keyword evidence="1" id="KW-0479">Metal-binding</keyword>
<dbReference type="GO" id="GO:0005509">
    <property type="term" value="F:calcium ion binding"/>
    <property type="evidence" value="ECO:0007669"/>
    <property type="project" value="InterPro"/>
</dbReference>
<keyword evidence="9" id="KW-1185">Reference proteome</keyword>
<evidence type="ECO:0000256" key="3">
    <source>
        <dbReference type="ARBA" id="ARBA00022833"/>
    </source>
</evidence>
<evidence type="ECO:0000256" key="4">
    <source>
        <dbReference type="PROSITE-ProRule" id="PRU00228"/>
    </source>
</evidence>
<feature type="region of interest" description="Disordered" evidence="5">
    <location>
        <begin position="440"/>
        <end position="460"/>
    </location>
</feature>
<dbReference type="SMART" id="SM00291">
    <property type="entry name" value="ZnF_ZZ"/>
    <property type="match status" value="1"/>
</dbReference>
<dbReference type="InterPro" id="IPR002048">
    <property type="entry name" value="EF_hand_dom"/>
</dbReference>
<dbReference type="PANTHER" id="PTHR12268">
    <property type="entry name" value="E3 UBIQUITIN-PROTEIN LIGASE KCMF1"/>
    <property type="match status" value="1"/>
</dbReference>
<organism evidence="8 9">
    <name type="scientific">Albula goreensis</name>
    <dbReference type="NCBI Taxonomy" id="1534307"/>
    <lineage>
        <taxon>Eukaryota</taxon>
        <taxon>Metazoa</taxon>
        <taxon>Chordata</taxon>
        <taxon>Craniata</taxon>
        <taxon>Vertebrata</taxon>
        <taxon>Euteleostomi</taxon>
        <taxon>Actinopterygii</taxon>
        <taxon>Neopterygii</taxon>
        <taxon>Teleostei</taxon>
        <taxon>Albuliformes</taxon>
        <taxon>Albulidae</taxon>
        <taxon>Albula</taxon>
    </lineage>
</organism>
<comment type="caution">
    <text evidence="8">The sequence shown here is derived from an EMBL/GenBank/DDBJ whole genome shotgun (WGS) entry which is preliminary data.</text>
</comment>
<evidence type="ECO:0000259" key="7">
    <source>
        <dbReference type="PROSITE" id="PS50222"/>
    </source>
</evidence>
<dbReference type="Gene3D" id="3.30.60.90">
    <property type="match status" value="1"/>
</dbReference>
<dbReference type="PROSITE" id="PS01357">
    <property type="entry name" value="ZF_ZZ_1"/>
    <property type="match status" value="1"/>
</dbReference>
<evidence type="ECO:0008006" key="10">
    <source>
        <dbReference type="Google" id="ProtNLM"/>
    </source>
</evidence>
<evidence type="ECO:0000313" key="9">
    <source>
        <dbReference type="Proteomes" id="UP000829720"/>
    </source>
</evidence>
<dbReference type="OrthoDB" id="10014385at2759"/>
<dbReference type="GO" id="GO:0008270">
    <property type="term" value="F:zinc ion binding"/>
    <property type="evidence" value="ECO:0007669"/>
    <property type="project" value="UniProtKB-KW"/>
</dbReference>
<evidence type="ECO:0000313" key="8">
    <source>
        <dbReference type="EMBL" id="KAI1899139.1"/>
    </source>
</evidence>
<keyword evidence="3" id="KW-0862">Zinc</keyword>
<dbReference type="InterPro" id="IPR011992">
    <property type="entry name" value="EF-hand-dom_pair"/>
</dbReference>
<dbReference type="InterPro" id="IPR000433">
    <property type="entry name" value="Znf_ZZ"/>
</dbReference>
<evidence type="ECO:0000256" key="2">
    <source>
        <dbReference type="ARBA" id="ARBA00022771"/>
    </source>
</evidence>
<feature type="compositionally biased region" description="Basic and acidic residues" evidence="5">
    <location>
        <begin position="483"/>
        <end position="515"/>
    </location>
</feature>
<proteinExistence type="predicted"/>
<dbReference type="GO" id="GO:0005886">
    <property type="term" value="C:plasma membrane"/>
    <property type="evidence" value="ECO:0007669"/>
    <property type="project" value="TreeGrafter"/>
</dbReference>
<feature type="region of interest" description="Disordered" evidence="5">
    <location>
        <begin position="478"/>
        <end position="519"/>
    </location>
</feature>
<evidence type="ECO:0000256" key="1">
    <source>
        <dbReference type="ARBA" id="ARBA00022723"/>
    </source>
</evidence>
<dbReference type="InterPro" id="IPR015154">
    <property type="entry name" value="EF-hand_dom_typ2"/>
</dbReference>
<dbReference type="Pfam" id="PF09069">
    <property type="entry name" value="EF-hand_3"/>
    <property type="match status" value="1"/>
</dbReference>
<dbReference type="PROSITE" id="PS50135">
    <property type="entry name" value="ZF_ZZ_2"/>
    <property type="match status" value="1"/>
</dbReference>
<dbReference type="SUPFAM" id="SSF57850">
    <property type="entry name" value="RING/U-box"/>
    <property type="match status" value="1"/>
</dbReference>
<evidence type="ECO:0000259" key="6">
    <source>
        <dbReference type="PROSITE" id="PS50135"/>
    </source>
</evidence>
<dbReference type="GO" id="GO:0045202">
    <property type="term" value="C:synapse"/>
    <property type="evidence" value="ECO:0007669"/>
    <property type="project" value="GOC"/>
</dbReference>
<keyword evidence="2 4" id="KW-0863">Zinc-finger</keyword>
<dbReference type="SUPFAM" id="SSF47473">
    <property type="entry name" value="EF-hand"/>
    <property type="match status" value="2"/>
</dbReference>
<sequence>MGQSLEQLFQGVSEEMPGQVPPGAAEQTCRLLFKLFDRGQTGFVSLRSVEAALIALSGDTLSEKHAALFRLAERCSGRQGRESGTVSRSGLRAVLDDLSQVPAVVQESQVFGPVENAVRTCFQGVLSAGVSEEAFLRWLCSEPRLLLWLSTLYRISVSQAVTHRVRCRLCKTFPITGLRYRCLKCLNLHLCQTCFLTQKRNRRHKPSHPVMEHCTQPSFRESMMSLAHSVRHNLLRRHFARREAERRSALCTETPARILHCDPTPSQLPETTPPQTQATPPQPAPESKATPPHRSSEIKATPTEPKLESKAMQTDSALEPQVTLTSRPVASGVLTPAPLQPAGEINHKLFFSPALKKKTSVLTKEPDLSHTQMVVRDLQRDKWQLEKQLQVWRAAVRSEHSSLENKCCHLEATVEVLTRHNHNLQEELGRVRLLLPDQEGTAAKPGTTASASQSEAPLEGAQIPSACEATTLGQHPLVAPEPQSREEPTHSSHQEAEPHQDTGARLEEEHVEKRPLNQSQSFLEEEKQLCDLVLRLKSALTVQRRSGLQPAQSKDLLAAAEAVGDSISQLVCAAGSLSPSPEPCPITPRQPHSPLLSANHTLPHSASHTVTVHSSLLNMAAATAVWLHRRM</sequence>
<dbReference type="AlphaFoldDB" id="A0A8T3DNV3"/>
<dbReference type="GO" id="GO:0099536">
    <property type="term" value="P:synaptic signaling"/>
    <property type="evidence" value="ECO:0007669"/>
    <property type="project" value="TreeGrafter"/>
</dbReference>
<feature type="domain" description="EF-hand" evidence="7">
    <location>
        <begin position="24"/>
        <end position="59"/>
    </location>
</feature>
<gene>
    <name evidence="8" type="ORF">AGOR_G00058460</name>
</gene>
<dbReference type="EMBL" id="JAERUA010000005">
    <property type="protein sequence ID" value="KAI1899139.1"/>
    <property type="molecule type" value="Genomic_DNA"/>
</dbReference>
<dbReference type="PROSITE" id="PS50222">
    <property type="entry name" value="EF_HAND_2"/>
    <property type="match status" value="1"/>
</dbReference>
<reference evidence="8" key="1">
    <citation type="submission" date="2021-01" db="EMBL/GenBank/DDBJ databases">
        <authorList>
            <person name="Zahm M."/>
            <person name="Roques C."/>
            <person name="Cabau C."/>
            <person name="Klopp C."/>
            <person name="Donnadieu C."/>
            <person name="Jouanno E."/>
            <person name="Lampietro C."/>
            <person name="Louis A."/>
            <person name="Herpin A."/>
            <person name="Echchiki A."/>
            <person name="Berthelot C."/>
            <person name="Parey E."/>
            <person name="Roest-Crollius H."/>
            <person name="Braasch I."/>
            <person name="Postlethwait J."/>
            <person name="Bobe J."/>
            <person name="Montfort J."/>
            <person name="Bouchez O."/>
            <person name="Begum T."/>
            <person name="Mejri S."/>
            <person name="Adams A."/>
            <person name="Chen W.-J."/>
            <person name="Guiguen Y."/>
        </authorList>
    </citation>
    <scope>NUCLEOTIDE SEQUENCE</scope>
    <source>
        <tissue evidence="8">Blood</tissue>
    </source>
</reference>
<dbReference type="InterPro" id="IPR043145">
    <property type="entry name" value="Znf_ZZ_sf"/>
</dbReference>
<feature type="compositionally biased region" description="Low complexity" evidence="5">
    <location>
        <begin position="263"/>
        <end position="279"/>
    </location>
</feature>
<dbReference type="Gene3D" id="1.10.238.10">
    <property type="entry name" value="EF-hand"/>
    <property type="match status" value="1"/>
</dbReference>
<evidence type="ECO:0000256" key="5">
    <source>
        <dbReference type="SAM" id="MobiDB-lite"/>
    </source>
</evidence>
<dbReference type="Proteomes" id="UP000829720">
    <property type="component" value="Unassembled WGS sequence"/>
</dbReference>
<name>A0A8T3DNV3_9TELE</name>
<accession>A0A8T3DNV3</accession>
<feature type="domain" description="ZZ-type" evidence="6">
    <location>
        <begin position="162"/>
        <end position="218"/>
    </location>
</feature>
<dbReference type="PANTHER" id="PTHR12268:SF18">
    <property type="entry name" value="DYSTROTELIN"/>
    <property type="match status" value="1"/>
</dbReference>